<dbReference type="Gene3D" id="1.10.287.130">
    <property type="match status" value="1"/>
</dbReference>
<dbReference type="Gene3D" id="3.40.50.2300">
    <property type="match status" value="2"/>
</dbReference>
<dbReference type="PANTHER" id="PTHR43065">
    <property type="entry name" value="SENSOR HISTIDINE KINASE"/>
    <property type="match status" value="1"/>
</dbReference>
<gene>
    <name evidence="12" type="ORF">KDAU_19610</name>
</gene>
<feature type="domain" description="Response regulatory" evidence="11">
    <location>
        <begin position="400"/>
        <end position="516"/>
    </location>
</feature>
<accession>A0A401ZCR8</accession>
<evidence type="ECO:0000256" key="3">
    <source>
        <dbReference type="ARBA" id="ARBA00022553"/>
    </source>
</evidence>
<evidence type="ECO:0000256" key="6">
    <source>
        <dbReference type="ARBA" id="ARBA00022777"/>
    </source>
</evidence>
<dbReference type="InterPro" id="IPR001789">
    <property type="entry name" value="Sig_transdc_resp-reg_receiver"/>
</dbReference>
<dbReference type="SMART" id="SM00387">
    <property type="entry name" value="HATPase_c"/>
    <property type="match status" value="1"/>
</dbReference>
<dbReference type="InterPro" id="IPR011006">
    <property type="entry name" value="CheY-like_superfamily"/>
</dbReference>
<dbReference type="Proteomes" id="UP000287224">
    <property type="component" value="Unassembled WGS sequence"/>
</dbReference>
<dbReference type="Gene3D" id="3.30.565.10">
    <property type="entry name" value="Histidine kinase-like ATPase, C-terminal domain"/>
    <property type="match status" value="1"/>
</dbReference>
<feature type="modified residue" description="4-aspartylphosphate" evidence="9">
    <location>
        <position position="451"/>
    </location>
</feature>
<dbReference type="EC" id="2.7.13.3" evidence="2"/>
<dbReference type="SUPFAM" id="SSF47384">
    <property type="entry name" value="Homodimeric domain of signal transducing histidine kinase"/>
    <property type="match status" value="1"/>
</dbReference>
<dbReference type="GO" id="GO:0005524">
    <property type="term" value="F:ATP binding"/>
    <property type="evidence" value="ECO:0007669"/>
    <property type="project" value="UniProtKB-KW"/>
</dbReference>
<feature type="domain" description="Response regulatory" evidence="11">
    <location>
        <begin position="2"/>
        <end position="118"/>
    </location>
</feature>
<keyword evidence="8" id="KW-0902">Two-component regulatory system</keyword>
<evidence type="ECO:0000259" key="11">
    <source>
        <dbReference type="PROSITE" id="PS50110"/>
    </source>
</evidence>
<protein>
    <recommendedName>
        <fullName evidence="2">histidine kinase</fullName>
        <ecNumber evidence="2">2.7.13.3</ecNumber>
    </recommendedName>
</protein>
<dbReference type="InterPro" id="IPR036890">
    <property type="entry name" value="HATPase_C_sf"/>
</dbReference>
<keyword evidence="4" id="KW-0808">Transferase</keyword>
<evidence type="ECO:0000313" key="12">
    <source>
        <dbReference type="EMBL" id="GCE04632.1"/>
    </source>
</evidence>
<evidence type="ECO:0000256" key="2">
    <source>
        <dbReference type="ARBA" id="ARBA00012438"/>
    </source>
</evidence>
<evidence type="ECO:0000256" key="4">
    <source>
        <dbReference type="ARBA" id="ARBA00022679"/>
    </source>
</evidence>
<dbReference type="CDD" id="cd00082">
    <property type="entry name" value="HisKA"/>
    <property type="match status" value="1"/>
</dbReference>
<keyword evidence="6" id="KW-0418">Kinase</keyword>
<keyword evidence="7" id="KW-0067">ATP-binding</keyword>
<keyword evidence="3 9" id="KW-0597">Phosphoprotein</keyword>
<evidence type="ECO:0000256" key="7">
    <source>
        <dbReference type="ARBA" id="ARBA00022840"/>
    </source>
</evidence>
<evidence type="ECO:0000313" key="13">
    <source>
        <dbReference type="Proteomes" id="UP000287224"/>
    </source>
</evidence>
<evidence type="ECO:0000259" key="10">
    <source>
        <dbReference type="PROSITE" id="PS50109"/>
    </source>
</evidence>
<dbReference type="Pfam" id="PF00072">
    <property type="entry name" value="Response_reg"/>
    <property type="match status" value="2"/>
</dbReference>
<evidence type="ECO:0000256" key="9">
    <source>
        <dbReference type="PROSITE-ProRule" id="PRU00169"/>
    </source>
</evidence>
<evidence type="ECO:0000256" key="5">
    <source>
        <dbReference type="ARBA" id="ARBA00022741"/>
    </source>
</evidence>
<keyword evidence="5" id="KW-0547">Nucleotide-binding</keyword>
<dbReference type="EMBL" id="BIFQ01000001">
    <property type="protein sequence ID" value="GCE04632.1"/>
    <property type="molecule type" value="Genomic_DNA"/>
</dbReference>
<dbReference type="InterPro" id="IPR004358">
    <property type="entry name" value="Sig_transdc_His_kin-like_C"/>
</dbReference>
<sequence>MKVLLIDDNPFDRQLIKHKMEQVWPDIQWREVTNQQAFLDIMKQPDFDFVLTDYQIKWTNGIEVLKFVAKCRPELPVFMITDTGSEEVAVEAMKLGLSDYVLKTHLSRLPLAIKEFFKRQQLQTEHELLQKQVQQAQKMESLGLLVSGLAHDFNNLLAGMMGYAQQGMKHASDQPELADSFRHIFTRAEQGARMTRQLLTFARGSRLEPIRIQLNDLIAQTLGFLSTLLGPTIKIEFVPDPDIADVYADPTQLEQMLMNLCINARDAMPHGGTLMIQTHSFQLQQGKQDARFTTQPGPYVQITITDTGEGMSPETLSRLFEPFFTTKGVGQGTGLGLAVVYGIIQQHHGFIEVTSQPGEGTCFALCLPVAEQIAREDMMLGEIEVPEKAMPVAKSSGKATILVVEDDPDVQQVICDVLREDGYTLLVASDGEEGLQLFQEHSATICLIIADIMMPKMQGKEFQQQIRRRQPEAKMLVMSGYQQIQLQQKDLLDPHSDFLQKPFDLDVLLDKVHSLLDGHQ</sequence>
<name>A0A401ZCR8_9CHLR</name>
<comment type="caution">
    <text evidence="12">The sequence shown here is derived from an EMBL/GenBank/DDBJ whole genome shotgun (WGS) entry which is preliminary data.</text>
</comment>
<feature type="domain" description="Histidine kinase" evidence="10">
    <location>
        <begin position="148"/>
        <end position="371"/>
    </location>
</feature>
<dbReference type="RefSeq" id="WP_126595763.1">
    <property type="nucleotide sequence ID" value="NZ_BIFQ01000001.1"/>
</dbReference>
<feature type="modified residue" description="4-aspartylphosphate" evidence="9">
    <location>
        <position position="53"/>
    </location>
</feature>
<dbReference type="InterPro" id="IPR036097">
    <property type="entry name" value="HisK_dim/P_sf"/>
</dbReference>
<evidence type="ECO:0000256" key="1">
    <source>
        <dbReference type="ARBA" id="ARBA00000085"/>
    </source>
</evidence>
<dbReference type="PANTHER" id="PTHR43065:SF46">
    <property type="entry name" value="C4-DICARBOXYLATE TRANSPORT SENSOR PROTEIN DCTB"/>
    <property type="match status" value="1"/>
</dbReference>
<dbReference type="Pfam" id="PF02518">
    <property type="entry name" value="HATPase_c"/>
    <property type="match status" value="1"/>
</dbReference>
<dbReference type="InterPro" id="IPR003594">
    <property type="entry name" value="HATPase_dom"/>
</dbReference>
<evidence type="ECO:0000256" key="8">
    <source>
        <dbReference type="ARBA" id="ARBA00023012"/>
    </source>
</evidence>
<dbReference type="SUPFAM" id="SSF55874">
    <property type="entry name" value="ATPase domain of HSP90 chaperone/DNA topoisomerase II/histidine kinase"/>
    <property type="match status" value="1"/>
</dbReference>
<dbReference type="SUPFAM" id="SSF52172">
    <property type="entry name" value="CheY-like"/>
    <property type="match status" value="2"/>
</dbReference>
<comment type="catalytic activity">
    <reaction evidence="1">
        <text>ATP + protein L-histidine = ADP + protein N-phospho-L-histidine.</text>
        <dbReference type="EC" id="2.7.13.3"/>
    </reaction>
</comment>
<dbReference type="InterPro" id="IPR005467">
    <property type="entry name" value="His_kinase_dom"/>
</dbReference>
<dbReference type="PROSITE" id="PS50110">
    <property type="entry name" value="RESPONSE_REGULATORY"/>
    <property type="match status" value="2"/>
</dbReference>
<reference evidence="13" key="1">
    <citation type="submission" date="2018-12" db="EMBL/GenBank/DDBJ databases">
        <title>Tengunoibacter tsumagoiensis gen. nov., sp. nov., Dictyobacter kobayashii sp. nov., D. alpinus sp. nov., and D. joshuensis sp. nov. and description of Dictyobacteraceae fam. nov. within the order Ktedonobacterales isolated from Tengu-no-mugimeshi.</title>
        <authorList>
            <person name="Wang C.M."/>
            <person name="Zheng Y."/>
            <person name="Sakai Y."/>
            <person name="Toyoda A."/>
            <person name="Minakuchi Y."/>
            <person name="Abe K."/>
            <person name="Yokota A."/>
            <person name="Yabe S."/>
        </authorList>
    </citation>
    <scope>NUCLEOTIDE SEQUENCE [LARGE SCALE GENOMIC DNA]</scope>
    <source>
        <strain evidence="13">S-27</strain>
    </source>
</reference>
<dbReference type="SMART" id="SM00388">
    <property type="entry name" value="HisKA"/>
    <property type="match status" value="1"/>
</dbReference>
<keyword evidence="13" id="KW-1185">Reference proteome</keyword>
<dbReference type="PROSITE" id="PS50109">
    <property type="entry name" value="HIS_KIN"/>
    <property type="match status" value="1"/>
</dbReference>
<proteinExistence type="predicted"/>
<dbReference type="SMART" id="SM00448">
    <property type="entry name" value="REC"/>
    <property type="match status" value="2"/>
</dbReference>
<dbReference type="InterPro" id="IPR003661">
    <property type="entry name" value="HisK_dim/P_dom"/>
</dbReference>
<dbReference type="OrthoDB" id="139077at2"/>
<dbReference type="CDD" id="cd00156">
    <property type="entry name" value="REC"/>
    <property type="match status" value="1"/>
</dbReference>
<organism evidence="12 13">
    <name type="scientific">Dictyobacter aurantiacus</name>
    <dbReference type="NCBI Taxonomy" id="1936993"/>
    <lineage>
        <taxon>Bacteria</taxon>
        <taxon>Bacillati</taxon>
        <taxon>Chloroflexota</taxon>
        <taxon>Ktedonobacteria</taxon>
        <taxon>Ktedonobacterales</taxon>
        <taxon>Dictyobacteraceae</taxon>
        <taxon>Dictyobacter</taxon>
    </lineage>
</organism>
<dbReference type="AlphaFoldDB" id="A0A401ZCR8"/>
<dbReference type="GO" id="GO:0000155">
    <property type="term" value="F:phosphorelay sensor kinase activity"/>
    <property type="evidence" value="ECO:0007669"/>
    <property type="project" value="InterPro"/>
</dbReference>
<dbReference type="Pfam" id="PF00512">
    <property type="entry name" value="HisKA"/>
    <property type="match status" value="1"/>
</dbReference>
<dbReference type="PRINTS" id="PR00344">
    <property type="entry name" value="BCTRLSENSOR"/>
</dbReference>